<dbReference type="EC" id="2.1.1.182" evidence="7"/>
<dbReference type="GO" id="GO:0052908">
    <property type="term" value="F:16S rRNA (adenine(1518)-N(6)/adenine(1519)-N(6))-dimethyltransferase activity"/>
    <property type="evidence" value="ECO:0007669"/>
    <property type="project" value="UniProtKB-EC"/>
</dbReference>
<comment type="catalytic activity">
    <reaction evidence="7">
        <text>adenosine(1518)/adenosine(1519) in 16S rRNA + 4 S-adenosyl-L-methionine = N(6)-dimethyladenosine(1518)/N(6)-dimethyladenosine(1519) in 16S rRNA + 4 S-adenosyl-L-homocysteine + 4 H(+)</text>
        <dbReference type="Rhea" id="RHEA:19609"/>
        <dbReference type="Rhea" id="RHEA-COMP:10232"/>
        <dbReference type="Rhea" id="RHEA-COMP:10233"/>
        <dbReference type="ChEBI" id="CHEBI:15378"/>
        <dbReference type="ChEBI" id="CHEBI:57856"/>
        <dbReference type="ChEBI" id="CHEBI:59789"/>
        <dbReference type="ChEBI" id="CHEBI:74411"/>
        <dbReference type="ChEBI" id="CHEBI:74493"/>
        <dbReference type="EC" id="2.1.1.182"/>
    </reaction>
</comment>
<keyword evidence="6 7" id="KW-0694">RNA-binding</keyword>
<feature type="binding site" evidence="7 8">
    <location>
        <position position="42"/>
    </location>
    <ligand>
        <name>S-adenosyl-L-methionine</name>
        <dbReference type="ChEBI" id="CHEBI:59789"/>
    </ligand>
</feature>
<dbReference type="KEGG" id="mfm:MfeM64YM_0889"/>
<reference evidence="10 11" key="1">
    <citation type="journal article" date="2011" name="J. Bacteriol.">
        <title>Genome sequence of the repetitive-sequence-rich Mycoplasma fermentans strain M64.</title>
        <authorList>
            <person name="Shu H.W."/>
            <person name="Liu T.T."/>
            <person name="Chang H.Y."/>
            <person name="Liu Y.M."/>
            <person name="Wu K.M."/>
            <person name="Shu H.Y."/>
            <person name="Tsai S.F."/>
            <person name="Hsiao K.J."/>
            <person name="Hu W.S."/>
            <person name="Ng W.V."/>
        </authorList>
    </citation>
    <scope>NUCLEOTIDE SEQUENCE [LARGE SCALE GENOMIC DNA]</scope>
    <source>
        <strain evidence="10 11">M64</strain>
    </source>
</reference>
<dbReference type="InterPro" id="IPR023165">
    <property type="entry name" value="rRNA_Ade_diMease-like_C"/>
</dbReference>
<dbReference type="RefSeq" id="WP_013527117.1">
    <property type="nucleotide sequence ID" value="NC_014921.1"/>
</dbReference>
<evidence type="ECO:0000313" key="11">
    <source>
        <dbReference type="Proteomes" id="UP000007473"/>
    </source>
</evidence>
<dbReference type="Proteomes" id="UP000007473">
    <property type="component" value="Chromosome"/>
</dbReference>
<dbReference type="GO" id="GO:0003723">
    <property type="term" value="F:RNA binding"/>
    <property type="evidence" value="ECO:0007669"/>
    <property type="project" value="UniProtKB-UniRule"/>
</dbReference>
<evidence type="ECO:0000256" key="1">
    <source>
        <dbReference type="ARBA" id="ARBA00022490"/>
    </source>
</evidence>
<evidence type="ECO:0000256" key="6">
    <source>
        <dbReference type="ARBA" id="ARBA00022884"/>
    </source>
</evidence>
<feature type="binding site" evidence="7 8">
    <location>
        <position position="104"/>
    </location>
    <ligand>
        <name>S-adenosyl-L-methionine</name>
        <dbReference type="ChEBI" id="CHEBI:59789"/>
    </ligand>
</feature>
<evidence type="ECO:0000259" key="9">
    <source>
        <dbReference type="SMART" id="SM00650"/>
    </source>
</evidence>
<feature type="binding site" evidence="7 8">
    <location>
        <position position="87"/>
    </location>
    <ligand>
        <name>S-adenosyl-L-methionine</name>
        <dbReference type="ChEBI" id="CHEBI:59789"/>
    </ligand>
</feature>
<comment type="subcellular location">
    <subcellularLocation>
        <location evidence="7">Cytoplasm</location>
    </subcellularLocation>
</comment>
<keyword evidence="3 7" id="KW-0489">Methyltransferase</keyword>
<feature type="binding site" evidence="7 8">
    <location>
        <position position="63"/>
    </location>
    <ligand>
        <name>S-adenosyl-L-methionine</name>
        <dbReference type="ChEBI" id="CHEBI:59789"/>
    </ligand>
</feature>
<evidence type="ECO:0000256" key="3">
    <source>
        <dbReference type="ARBA" id="ARBA00022603"/>
    </source>
</evidence>
<dbReference type="Gene3D" id="1.10.8.100">
    <property type="entry name" value="Ribosomal RNA adenine dimethylase-like, domain 2"/>
    <property type="match status" value="1"/>
</dbReference>
<dbReference type="HAMAP" id="MF_00607">
    <property type="entry name" value="16SrRNA_methyltr_A"/>
    <property type="match status" value="1"/>
</dbReference>
<keyword evidence="2 7" id="KW-0698">rRNA processing</keyword>
<dbReference type="PROSITE" id="PS01131">
    <property type="entry name" value="RRNA_A_DIMETH"/>
    <property type="match status" value="1"/>
</dbReference>
<dbReference type="InterPro" id="IPR011530">
    <property type="entry name" value="rRNA_adenine_dimethylase"/>
</dbReference>
<sequence>MFQENKLKAKKRYGQNFLKDQNVINKIIELIKPQGEKILEIGPGRGALTKILNQQAKEFTAFEIDQDMVDYLQKNNILNQNQIVQGDFLIADLKKYKSYVVVGNIPYYITSDIIFKLLDYRHNFKKAILMVQNEVAQRLVAKPNQNDYSKLSITVQYCADVKKELFVKKTYFDPVPKVDSAIVSITFKNEANDNYENLKDFFKLCFLARRKKLSFALATKYSNDKIKIAYNKLNLKELTRIQELDLKTILALYDCLEN</sequence>
<comment type="similarity">
    <text evidence="7">Belongs to the class I-like SAM-binding methyltransferase superfamily. rRNA adenine N(6)-methyltransferase family. RsmA subfamily.</text>
</comment>
<feature type="domain" description="Ribosomal RNA adenine methylase transferase N-terminal" evidence="9">
    <location>
        <begin position="23"/>
        <end position="189"/>
    </location>
</feature>
<keyword evidence="5 7" id="KW-0949">S-adenosyl-L-methionine</keyword>
<keyword evidence="1 7" id="KW-0963">Cytoplasm</keyword>
<evidence type="ECO:0000256" key="8">
    <source>
        <dbReference type="PROSITE-ProRule" id="PRU01026"/>
    </source>
</evidence>
<comment type="function">
    <text evidence="7">Specifically dimethylates two adjacent adenosines (A1518 and A1519) in the loop of a conserved hairpin near the 3'-end of 16S rRNA in the 30S particle. May play a critical role in biogenesis of 30S subunits.</text>
</comment>
<dbReference type="EMBL" id="CP002458">
    <property type="protein sequence ID" value="ADV34884.1"/>
    <property type="molecule type" value="Genomic_DNA"/>
</dbReference>
<dbReference type="InterPro" id="IPR029063">
    <property type="entry name" value="SAM-dependent_MTases_sf"/>
</dbReference>
<dbReference type="InterPro" id="IPR001737">
    <property type="entry name" value="KsgA/Erm"/>
</dbReference>
<proteinExistence type="inferred from homology"/>
<gene>
    <name evidence="7 10" type="primary">ksgA</name>
    <name evidence="7" type="synonym">rsmA</name>
    <name evidence="10" type="ordered locus">MfeM64YM_0889</name>
</gene>
<dbReference type="InterPro" id="IPR020598">
    <property type="entry name" value="rRNA_Ade_methylase_Trfase_N"/>
</dbReference>
<dbReference type="GO" id="GO:0005737">
    <property type="term" value="C:cytoplasm"/>
    <property type="evidence" value="ECO:0007669"/>
    <property type="project" value="UniProtKB-SubCell"/>
</dbReference>
<dbReference type="SUPFAM" id="SSF53335">
    <property type="entry name" value="S-adenosyl-L-methionine-dependent methyltransferases"/>
    <property type="match status" value="1"/>
</dbReference>
<evidence type="ECO:0000256" key="5">
    <source>
        <dbReference type="ARBA" id="ARBA00022691"/>
    </source>
</evidence>
<name>A0AB32XCN5_MYCFM</name>
<evidence type="ECO:0000256" key="4">
    <source>
        <dbReference type="ARBA" id="ARBA00022679"/>
    </source>
</evidence>
<dbReference type="Gene3D" id="3.40.50.150">
    <property type="entry name" value="Vaccinia Virus protein VP39"/>
    <property type="match status" value="1"/>
</dbReference>
<dbReference type="PANTHER" id="PTHR11727:SF7">
    <property type="entry name" value="DIMETHYLADENOSINE TRANSFERASE-RELATED"/>
    <property type="match status" value="1"/>
</dbReference>
<dbReference type="Pfam" id="PF00398">
    <property type="entry name" value="RrnaAD"/>
    <property type="match status" value="1"/>
</dbReference>
<dbReference type="PROSITE" id="PS51689">
    <property type="entry name" value="SAM_RNA_A_N6_MT"/>
    <property type="match status" value="1"/>
</dbReference>
<dbReference type="NCBIfam" id="TIGR00755">
    <property type="entry name" value="ksgA"/>
    <property type="match status" value="1"/>
</dbReference>
<feature type="binding site" evidence="7 8">
    <location>
        <position position="18"/>
    </location>
    <ligand>
        <name>S-adenosyl-L-methionine</name>
        <dbReference type="ChEBI" id="CHEBI:59789"/>
    </ligand>
</feature>
<evidence type="ECO:0000256" key="7">
    <source>
        <dbReference type="HAMAP-Rule" id="MF_00607"/>
    </source>
</evidence>
<evidence type="ECO:0000256" key="2">
    <source>
        <dbReference type="ARBA" id="ARBA00022552"/>
    </source>
</evidence>
<dbReference type="SMART" id="SM00650">
    <property type="entry name" value="rADc"/>
    <property type="match status" value="1"/>
</dbReference>
<dbReference type="InterPro" id="IPR020596">
    <property type="entry name" value="rRNA_Ade_Mease_Trfase_CS"/>
</dbReference>
<evidence type="ECO:0000313" key="10">
    <source>
        <dbReference type="EMBL" id="ADV34884.1"/>
    </source>
</evidence>
<protein>
    <recommendedName>
        <fullName evidence="7">Ribosomal RNA small subunit methyltransferase A</fullName>
        <ecNumber evidence="7">2.1.1.182</ecNumber>
    </recommendedName>
    <alternativeName>
        <fullName evidence="7">16S rRNA (adenine(1518)-N(6)/adenine(1519)-N(6))-dimethyltransferase</fullName>
    </alternativeName>
    <alternativeName>
        <fullName evidence="7">16S rRNA dimethyladenosine transferase</fullName>
    </alternativeName>
    <alternativeName>
        <fullName evidence="7">16S rRNA dimethylase</fullName>
    </alternativeName>
    <alternativeName>
        <fullName evidence="7">S-adenosylmethionine-6-N', N'-adenosyl(rRNA) dimethyltransferase</fullName>
    </alternativeName>
</protein>
<dbReference type="AlphaFoldDB" id="A0AB32XCN5"/>
<dbReference type="CDD" id="cd02440">
    <property type="entry name" value="AdoMet_MTases"/>
    <property type="match status" value="1"/>
</dbReference>
<keyword evidence="4 7" id="KW-0808">Transferase</keyword>
<dbReference type="PANTHER" id="PTHR11727">
    <property type="entry name" value="DIMETHYLADENOSINE TRANSFERASE"/>
    <property type="match status" value="1"/>
</dbReference>
<organism evidence="10 11">
    <name type="scientific">Mycoplasmopsis fermentans (strain M64)</name>
    <name type="common">Mycoplasma fermentans</name>
    <dbReference type="NCBI Taxonomy" id="943945"/>
    <lineage>
        <taxon>Bacteria</taxon>
        <taxon>Bacillati</taxon>
        <taxon>Mycoplasmatota</taxon>
        <taxon>Mycoplasmoidales</taxon>
        <taxon>Metamycoplasmataceae</taxon>
        <taxon>Mycoplasmopsis</taxon>
    </lineage>
</organism>
<feature type="binding site" evidence="7 8">
    <location>
        <position position="16"/>
    </location>
    <ligand>
        <name>S-adenosyl-L-methionine</name>
        <dbReference type="ChEBI" id="CHEBI:59789"/>
    </ligand>
</feature>
<accession>A0AB32XCN5</accession>